<evidence type="ECO:0000313" key="2">
    <source>
        <dbReference type="EMBL" id="RKR82525.1"/>
    </source>
</evidence>
<dbReference type="PROSITE" id="PS51186">
    <property type="entry name" value="GNAT"/>
    <property type="match status" value="1"/>
</dbReference>
<dbReference type="InterPro" id="IPR016181">
    <property type="entry name" value="Acyl_CoA_acyltransferase"/>
</dbReference>
<reference evidence="2 3" key="1">
    <citation type="submission" date="2018-10" db="EMBL/GenBank/DDBJ databases">
        <title>Genomic Encyclopedia of Archaeal and Bacterial Type Strains, Phase II (KMG-II): from individual species to whole genera.</title>
        <authorList>
            <person name="Goeker M."/>
        </authorList>
    </citation>
    <scope>NUCLEOTIDE SEQUENCE [LARGE SCALE GENOMIC DNA]</scope>
    <source>
        <strain evidence="2 3">DSM 18602</strain>
    </source>
</reference>
<dbReference type="InterPro" id="IPR051531">
    <property type="entry name" value="N-acetyltransferase"/>
</dbReference>
<comment type="caution">
    <text evidence="2">The sequence shown here is derived from an EMBL/GenBank/DDBJ whole genome shotgun (WGS) entry which is preliminary data.</text>
</comment>
<dbReference type="InterPro" id="IPR000182">
    <property type="entry name" value="GNAT_dom"/>
</dbReference>
<dbReference type="Gene3D" id="3.40.630.30">
    <property type="match status" value="1"/>
</dbReference>
<dbReference type="Pfam" id="PF13302">
    <property type="entry name" value="Acetyltransf_3"/>
    <property type="match status" value="1"/>
</dbReference>
<dbReference type="PANTHER" id="PTHR43792:SF1">
    <property type="entry name" value="N-ACETYLTRANSFERASE DOMAIN-CONTAINING PROTEIN"/>
    <property type="match status" value="1"/>
</dbReference>
<dbReference type="RefSeq" id="WP_121198118.1">
    <property type="nucleotide sequence ID" value="NZ_RBKU01000001.1"/>
</dbReference>
<keyword evidence="3" id="KW-1185">Reference proteome</keyword>
<feature type="domain" description="N-acetyltransferase" evidence="1">
    <location>
        <begin position="17"/>
        <end position="180"/>
    </location>
</feature>
<dbReference type="PANTHER" id="PTHR43792">
    <property type="entry name" value="GNAT FAMILY, PUTATIVE (AFU_ORTHOLOGUE AFUA_3G00765)-RELATED-RELATED"/>
    <property type="match status" value="1"/>
</dbReference>
<gene>
    <name evidence="2" type="ORF">BDD43_2710</name>
</gene>
<name>A0A495J0M2_9SPHI</name>
<dbReference type="Proteomes" id="UP000268007">
    <property type="component" value="Unassembled WGS sequence"/>
</dbReference>
<keyword evidence="2" id="KW-0808">Transferase</keyword>
<dbReference type="SUPFAM" id="SSF55729">
    <property type="entry name" value="Acyl-CoA N-acyltransferases (Nat)"/>
    <property type="match status" value="1"/>
</dbReference>
<proteinExistence type="predicted"/>
<evidence type="ECO:0000259" key="1">
    <source>
        <dbReference type="PROSITE" id="PS51186"/>
    </source>
</evidence>
<dbReference type="OrthoDB" id="9811523at2"/>
<dbReference type="AlphaFoldDB" id="A0A495J0M2"/>
<accession>A0A495J0M2</accession>
<sequence>MLNLKFSTFPQLTTQRLILRQLRPTDAPQIHELRANPEVNRYIDRPASTGVADALAFIQKIITLTQNGHSFYWAITLKSEDLLIGTLCFWNIDEANQSIELGYELLPDYQGKGIITEAITEVLQFGFTQVGAKAIMAFPSANNARSVAVLQKLGFELSDGSYDNSHDGVDNMLTYILTLEKAGLKNPTKT</sequence>
<dbReference type="EMBL" id="RBKU01000001">
    <property type="protein sequence ID" value="RKR82525.1"/>
    <property type="molecule type" value="Genomic_DNA"/>
</dbReference>
<protein>
    <submittedName>
        <fullName evidence="2">Ribosomal-protein-alanine N-acetyltransferase</fullName>
    </submittedName>
</protein>
<evidence type="ECO:0000313" key="3">
    <source>
        <dbReference type="Proteomes" id="UP000268007"/>
    </source>
</evidence>
<dbReference type="GO" id="GO:0016747">
    <property type="term" value="F:acyltransferase activity, transferring groups other than amino-acyl groups"/>
    <property type="evidence" value="ECO:0007669"/>
    <property type="project" value="InterPro"/>
</dbReference>
<organism evidence="2 3">
    <name type="scientific">Mucilaginibacter gracilis</name>
    <dbReference type="NCBI Taxonomy" id="423350"/>
    <lineage>
        <taxon>Bacteria</taxon>
        <taxon>Pseudomonadati</taxon>
        <taxon>Bacteroidota</taxon>
        <taxon>Sphingobacteriia</taxon>
        <taxon>Sphingobacteriales</taxon>
        <taxon>Sphingobacteriaceae</taxon>
        <taxon>Mucilaginibacter</taxon>
    </lineage>
</organism>